<dbReference type="PANTHER" id="PTHR43022">
    <property type="entry name" value="PROTEIN SMF"/>
    <property type="match status" value="1"/>
</dbReference>
<dbReference type="Gene3D" id="3.40.50.450">
    <property type="match status" value="1"/>
</dbReference>
<proteinExistence type="inferred from homology"/>
<accession>A6TJT8</accession>
<dbReference type="Pfam" id="PF17782">
    <property type="entry name" value="WHD_DprA"/>
    <property type="match status" value="1"/>
</dbReference>
<dbReference type="InterPro" id="IPR036388">
    <property type="entry name" value="WH-like_DNA-bd_sf"/>
</dbReference>
<dbReference type="Proteomes" id="UP000001572">
    <property type="component" value="Chromosome"/>
</dbReference>
<dbReference type="Gene3D" id="1.10.10.10">
    <property type="entry name" value="Winged helix-like DNA-binding domain superfamily/Winged helix DNA-binding domain"/>
    <property type="match status" value="1"/>
</dbReference>
<dbReference type="SUPFAM" id="SSF47781">
    <property type="entry name" value="RuvA domain 2-like"/>
    <property type="match status" value="1"/>
</dbReference>
<dbReference type="KEGG" id="amt:Amet_0221"/>
<dbReference type="Pfam" id="PF14520">
    <property type="entry name" value="HHH_5"/>
    <property type="match status" value="1"/>
</dbReference>
<protein>
    <submittedName>
        <fullName evidence="4">DNA protecting protein DprA</fullName>
    </submittedName>
</protein>
<keyword evidence="5" id="KW-1185">Reference proteome</keyword>
<dbReference type="Pfam" id="PF02481">
    <property type="entry name" value="DNA_processg_A"/>
    <property type="match status" value="1"/>
</dbReference>
<evidence type="ECO:0000313" key="5">
    <source>
        <dbReference type="Proteomes" id="UP000001572"/>
    </source>
</evidence>
<dbReference type="eggNOG" id="COG0758">
    <property type="taxonomic scope" value="Bacteria"/>
</dbReference>
<dbReference type="EMBL" id="CP000724">
    <property type="protein sequence ID" value="ABR46456.1"/>
    <property type="molecule type" value="Genomic_DNA"/>
</dbReference>
<evidence type="ECO:0000256" key="1">
    <source>
        <dbReference type="ARBA" id="ARBA00006525"/>
    </source>
</evidence>
<dbReference type="GO" id="GO:0009294">
    <property type="term" value="P:DNA-mediated transformation"/>
    <property type="evidence" value="ECO:0007669"/>
    <property type="project" value="InterPro"/>
</dbReference>
<evidence type="ECO:0000259" key="2">
    <source>
        <dbReference type="Pfam" id="PF02481"/>
    </source>
</evidence>
<dbReference type="OrthoDB" id="9785707at2"/>
<evidence type="ECO:0000313" key="4">
    <source>
        <dbReference type="EMBL" id="ABR46456.1"/>
    </source>
</evidence>
<gene>
    <name evidence="4" type="ordered locus">Amet_0221</name>
</gene>
<feature type="domain" description="DprA winged helix" evidence="3">
    <location>
        <begin position="316"/>
        <end position="371"/>
    </location>
</feature>
<dbReference type="NCBIfam" id="TIGR00732">
    <property type="entry name" value="dprA"/>
    <property type="match status" value="1"/>
</dbReference>
<dbReference type="AlphaFoldDB" id="A6TJT8"/>
<organism evidence="4 5">
    <name type="scientific">Alkaliphilus metalliredigens (strain QYMF)</name>
    <dbReference type="NCBI Taxonomy" id="293826"/>
    <lineage>
        <taxon>Bacteria</taxon>
        <taxon>Bacillati</taxon>
        <taxon>Bacillota</taxon>
        <taxon>Clostridia</taxon>
        <taxon>Peptostreptococcales</taxon>
        <taxon>Natronincolaceae</taxon>
        <taxon>Alkaliphilus</taxon>
    </lineage>
</organism>
<dbReference type="InterPro" id="IPR003488">
    <property type="entry name" value="DprA"/>
</dbReference>
<dbReference type="InterPro" id="IPR041614">
    <property type="entry name" value="DprA_WH"/>
</dbReference>
<dbReference type="HOGENOM" id="CLU_029601_0_3_9"/>
<reference evidence="5" key="1">
    <citation type="journal article" date="2016" name="Genome Announc.">
        <title>Complete genome sequence of Alkaliphilus metalliredigens strain QYMF, an alkaliphilic and metal-reducing bacterium isolated from borax-contaminated leachate ponds.</title>
        <authorList>
            <person name="Hwang C."/>
            <person name="Copeland A."/>
            <person name="Lucas S."/>
            <person name="Lapidus A."/>
            <person name="Barry K."/>
            <person name="Detter J.C."/>
            <person name="Glavina Del Rio T."/>
            <person name="Hammon N."/>
            <person name="Israni S."/>
            <person name="Dalin E."/>
            <person name="Tice H."/>
            <person name="Pitluck S."/>
            <person name="Chertkov O."/>
            <person name="Brettin T."/>
            <person name="Bruce D."/>
            <person name="Han C."/>
            <person name="Schmutz J."/>
            <person name="Larimer F."/>
            <person name="Land M.L."/>
            <person name="Hauser L."/>
            <person name="Kyrpides N."/>
            <person name="Mikhailova N."/>
            <person name="Ye Q."/>
            <person name="Zhou J."/>
            <person name="Richardson P."/>
            <person name="Fields M.W."/>
        </authorList>
    </citation>
    <scope>NUCLEOTIDE SEQUENCE [LARGE SCALE GENOMIC DNA]</scope>
    <source>
        <strain evidence="5">QYMF</strain>
    </source>
</reference>
<dbReference type="PANTHER" id="PTHR43022:SF1">
    <property type="entry name" value="PROTEIN SMF"/>
    <property type="match status" value="1"/>
</dbReference>
<dbReference type="InterPro" id="IPR057666">
    <property type="entry name" value="DrpA_SLOG"/>
</dbReference>
<dbReference type="RefSeq" id="WP_011971365.1">
    <property type="nucleotide sequence ID" value="NC_009633.1"/>
</dbReference>
<evidence type="ECO:0000259" key="3">
    <source>
        <dbReference type="Pfam" id="PF17782"/>
    </source>
</evidence>
<dbReference type="SUPFAM" id="SSF102405">
    <property type="entry name" value="MCP/YpsA-like"/>
    <property type="match status" value="1"/>
</dbReference>
<sequence length="378" mass="41582">MLYWIWLSEVKGIGPVMQKRLLAYLQSPKAIYTASSEELMNVPGIGCHLAEEITTSSLKRAQEILGMCNGLNIQLLTFHDERYPSRAKEYPLCPILLYYRGHLVENSIGVGIVGARRCSSYGKEIAKQAGQYLAQNNIPVISGMAKGIDGYAHISCLKAGGYTLAFLGSGVDICYPKEHDELMARIMESGAVLSQYPPETKPKPQYFPKRNALISAWSEKILVVEAGAKSGALITAQYTKQLKREVLAVPNQIYSQMGKGTNQLIKEGATIYLGPEQLINTEPVMNVEAKIIGDNGLKPVKGNKKRKAMEAMKIASPQVNTPTEQRVIDALFGTPKTMAQIVEETKLQQLVLLEVMTILELEGKISSLPGGKWVKEVI</sequence>
<comment type="similarity">
    <text evidence="1">Belongs to the DprA/Smf family.</text>
</comment>
<dbReference type="STRING" id="293826.Amet_0221"/>
<dbReference type="eggNOG" id="COG0322">
    <property type="taxonomic scope" value="Bacteria"/>
</dbReference>
<name>A6TJT8_ALKMQ</name>
<dbReference type="InterPro" id="IPR010994">
    <property type="entry name" value="RuvA_2-like"/>
</dbReference>
<feature type="domain" description="Smf/DprA SLOG" evidence="2">
    <location>
        <begin position="75"/>
        <end position="280"/>
    </location>
</feature>